<dbReference type="EMBL" id="JAFNJU010000003">
    <property type="protein sequence ID" value="MBO1264370.1"/>
    <property type="molecule type" value="Genomic_DNA"/>
</dbReference>
<reference evidence="1" key="1">
    <citation type="submission" date="2021-03" db="EMBL/GenBank/DDBJ databases">
        <title>Proteiniclasticum marinus sp. nov., isolated from tidal flat sediment.</title>
        <authorList>
            <person name="Namirimu T."/>
            <person name="Yang J.-A."/>
            <person name="Yang S.-H."/>
            <person name="Kim Y.-J."/>
            <person name="Kwon K.K."/>
        </authorList>
    </citation>
    <scope>NUCLEOTIDE SEQUENCE</scope>
    <source>
        <strain evidence="1">SCR006</strain>
    </source>
</reference>
<dbReference type="AlphaFoldDB" id="A0A939H9U6"/>
<name>A0A939H9U6_9CLOT</name>
<accession>A0A939H9U6</accession>
<protein>
    <recommendedName>
        <fullName evidence="3">Minor capsid protein</fullName>
    </recommendedName>
</protein>
<dbReference type="Proteomes" id="UP000664218">
    <property type="component" value="Unassembled WGS sequence"/>
</dbReference>
<evidence type="ECO:0008006" key="3">
    <source>
        <dbReference type="Google" id="ProtNLM"/>
    </source>
</evidence>
<proteinExistence type="predicted"/>
<sequence>MKVTSKVELNTQAIAKLESSAKEAMELTMEAFKTEVNNAQVVPRDHGDLMMSTGVSYGINTKGMTGYLSYNTPYARRLYFHPEYNFRTDKNTNARGRWLDEWIYGPRKDWLTGAFLQFWKSKAGGVIK</sequence>
<comment type="caution">
    <text evidence="1">The sequence shown here is derived from an EMBL/GenBank/DDBJ whole genome shotgun (WGS) entry which is preliminary data.</text>
</comment>
<evidence type="ECO:0000313" key="1">
    <source>
        <dbReference type="EMBL" id="MBO1264370.1"/>
    </source>
</evidence>
<organism evidence="1 2">
    <name type="scientific">Proteiniclasticum aestuarii</name>
    <dbReference type="NCBI Taxonomy" id="2817862"/>
    <lineage>
        <taxon>Bacteria</taxon>
        <taxon>Bacillati</taxon>
        <taxon>Bacillota</taxon>
        <taxon>Clostridia</taxon>
        <taxon>Eubacteriales</taxon>
        <taxon>Clostridiaceae</taxon>
        <taxon>Proteiniclasticum</taxon>
    </lineage>
</organism>
<keyword evidence="2" id="KW-1185">Reference proteome</keyword>
<dbReference type="RefSeq" id="WP_207598885.1">
    <property type="nucleotide sequence ID" value="NZ_JAFNJU010000003.1"/>
</dbReference>
<gene>
    <name evidence="1" type="ORF">J3A84_04855</name>
</gene>
<evidence type="ECO:0000313" key="2">
    <source>
        <dbReference type="Proteomes" id="UP000664218"/>
    </source>
</evidence>